<dbReference type="InterPro" id="IPR013024">
    <property type="entry name" value="GGCT-like"/>
</dbReference>
<accession>A0A0P4WG52</accession>
<evidence type="ECO:0000256" key="5">
    <source>
        <dbReference type="SAM" id="Phobius"/>
    </source>
</evidence>
<dbReference type="Pfam" id="PF13772">
    <property type="entry name" value="AIG2_2"/>
    <property type="match status" value="1"/>
</dbReference>
<dbReference type="CDD" id="cd06661">
    <property type="entry name" value="GGCT_like"/>
    <property type="match status" value="1"/>
</dbReference>
<dbReference type="EC" id="4.3.2.9" evidence="1"/>
<dbReference type="PANTHER" id="PTHR12935">
    <property type="entry name" value="GAMMA-GLUTAMYLCYCLOTRANSFERASE"/>
    <property type="match status" value="1"/>
</dbReference>
<dbReference type="Gene3D" id="3.10.490.10">
    <property type="entry name" value="Gamma-glutamyl cyclotransferase-like"/>
    <property type="match status" value="1"/>
</dbReference>
<keyword evidence="5" id="KW-0472">Membrane</keyword>
<keyword evidence="5" id="KW-1133">Transmembrane helix</keyword>
<feature type="transmembrane region" description="Helical" evidence="5">
    <location>
        <begin position="15"/>
        <end position="36"/>
    </location>
</feature>
<dbReference type="PANTHER" id="PTHR12935:SF0">
    <property type="entry name" value="GAMMA-GLUTAMYLCYCLOTRANSFERASE"/>
    <property type="match status" value="1"/>
</dbReference>
<proteinExistence type="predicted"/>
<dbReference type="EMBL" id="GDRN01023361">
    <property type="protein sequence ID" value="JAI67765.1"/>
    <property type="molecule type" value="Transcribed_RNA"/>
</dbReference>
<dbReference type="AlphaFoldDB" id="A0A0P4WG52"/>
<feature type="binding site" evidence="4">
    <location>
        <begin position="55"/>
        <end position="60"/>
    </location>
    <ligand>
        <name>substrate</name>
    </ligand>
</feature>
<evidence type="ECO:0000256" key="3">
    <source>
        <dbReference type="PIRSR" id="PIRSR617939-1"/>
    </source>
</evidence>
<sequence length="215" mass="24594">MVEDQRKNLIGACKYVAPALICAISLILHSSGILTFPKMSLNHVAKMAQHNCFLYFAYGSNLLKERIHINNPSAKMISVGKLKDYRLDFNHFSKRWKGAAATIVEDPGNCVYGVVWELANEDMVNLDRQEGVHQKIYRPLDVKVETEKGDYVEARSYQIIRPLEDDRRPSYVYMDVIIRGAKANGLPEDYIKFLESIEHNGYNGSVEINLQFDKH</sequence>
<dbReference type="InterPro" id="IPR017939">
    <property type="entry name" value="G-Glutamylcylcotransferase"/>
</dbReference>
<evidence type="ECO:0000256" key="4">
    <source>
        <dbReference type="PIRSR" id="PIRSR617939-2"/>
    </source>
</evidence>
<name>A0A0P4WG52_SCYOL</name>
<organism evidence="6">
    <name type="scientific">Scylla olivacea</name>
    <name type="common">Orange mud crab</name>
    <name type="synonym">Cancer olivacea</name>
    <dbReference type="NCBI Taxonomy" id="85551"/>
    <lineage>
        <taxon>Eukaryota</taxon>
        <taxon>Metazoa</taxon>
        <taxon>Ecdysozoa</taxon>
        <taxon>Arthropoda</taxon>
        <taxon>Crustacea</taxon>
        <taxon>Multicrustacea</taxon>
        <taxon>Malacostraca</taxon>
        <taxon>Eumalacostraca</taxon>
        <taxon>Eucarida</taxon>
        <taxon>Decapoda</taxon>
        <taxon>Pleocyemata</taxon>
        <taxon>Brachyura</taxon>
        <taxon>Eubrachyura</taxon>
        <taxon>Portunoidea</taxon>
        <taxon>Portunidae</taxon>
        <taxon>Portuninae</taxon>
        <taxon>Scylla</taxon>
    </lineage>
</organism>
<dbReference type="InterPro" id="IPR036568">
    <property type="entry name" value="GGCT-like_sf"/>
</dbReference>
<feature type="active site" description="Proton acceptor" evidence="3">
    <location>
        <position position="130"/>
    </location>
</feature>
<keyword evidence="5" id="KW-0812">Transmembrane</keyword>
<evidence type="ECO:0000256" key="2">
    <source>
        <dbReference type="ARBA" id="ARBA00023239"/>
    </source>
</evidence>
<evidence type="ECO:0000313" key="6">
    <source>
        <dbReference type="EMBL" id="JAI67765.1"/>
    </source>
</evidence>
<feature type="binding site" evidence="4">
    <location>
        <position position="173"/>
    </location>
    <ligand>
        <name>substrate</name>
    </ligand>
</feature>
<reference evidence="6" key="1">
    <citation type="submission" date="2015-09" db="EMBL/GenBank/DDBJ databases">
        <title>Scylla olivacea transcriptome.</title>
        <authorList>
            <person name="Ikhwanuddin M."/>
        </authorList>
    </citation>
    <scope>NUCLEOTIDE SEQUENCE</scope>
</reference>
<evidence type="ECO:0000256" key="1">
    <source>
        <dbReference type="ARBA" id="ARBA00012346"/>
    </source>
</evidence>
<dbReference type="GO" id="GO:0003839">
    <property type="term" value="F:gamma-glutamylcyclotransferase activity"/>
    <property type="evidence" value="ECO:0007669"/>
    <property type="project" value="UniProtKB-EC"/>
</dbReference>
<keyword evidence="2" id="KW-0456">Lyase</keyword>
<protein>
    <recommendedName>
        <fullName evidence="1">gamma-glutamylcyclotransferase</fullName>
        <ecNumber evidence="1">4.3.2.9</ecNumber>
    </recommendedName>
</protein>
<dbReference type="SUPFAM" id="SSF110857">
    <property type="entry name" value="Gamma-glutamyl cyclotransferase-like"/>
    <property type="match status" value="1"/>
</dbReference>